<protein>
    <submittedName>
        <fullName evidence="1">Uncharacterized protein</fullName>
    </submittedName>
</protein>
<gene>
    <name evidence="1" type="ORF">AVEN_220947_1</name>
</gene>
<organism evidence="1 2">
    <name type="scientific">Araneus ventricosus</name>
    <name type="common">Orbweaver spider</name>
    <name type="synonym">Epeira ventricosa</name>
    <dbReference type="NCBI Taxonomy" id="182803"/>
    <lineage>
        <taxon>Eukaryota</taxon>
        <taxon>Metazoa</taxon>
        <taxon>Ecdysozoa</taxon>
        <taxon>Arthropoda</taxon>
        <taxon>Chelicerata</taxon>
        <taxon>Arachnida</taxon>
        <taxon>Araneae</taxon>
        <taxon>Araneomorphae</taxon>
        <taxon>Entelegynae</taxon>
        <taxon>Araneoidea</taxon>
        <taxon>Araneidae</taxon>
        <taxon>Araneus</taxon>
    </lineage>
</organism>
<sequence>MKGRFGHMVTTQNPIGAQTPSGGSRRHLNSYLIKDDEEKSFYIILFWSDATTIDAQNFFLFALHAHYMEGCTFSNIQDVFRAHIAVSTILPTTIQVFLTRVLLINPLRKSLWVTNLVIAVAMGFNYQDQTRCVRTCLLKCAEASLC</sequence>
<dbReference type="AlphaFoldDB" id="A0A4Y2BRN7"/>
<evidence type="ECO:0000313" key="1">
    <source>
        <dbReference type="EMBL" id="GBL94613.1"/>
    </source>
</evidence>
<reference evidence="1 2" key="1">
    <citation type="journal article" date="2019" name="Sci. Rep.">
        <title>Orb-weaving spider Araneus ventricosus genome elucidates the spidroin gene catalogue.</title>
        <authorList>
            <person name="Kono N."/>
            <person name="Nakamura H."/>
            <person name="Ohtoshi R."/>
            <person name="Moran D.A.P."/>
            <person name="Shinohara A."/>
            <person name="Yoshida Y."/>
            <person name="Fujiwara M."/>
            <person name="Mori M."/>
            <person name="Tomita M."/>
            <person name="Arakawa K."/>
        </authorList>
    </citation>
    <scope>NUCLEOTIDE SEQUENCE [LARGE SCALE GENOMIC DNA]</scope>
</reference>
<evidence type="ECO:0000313" key="2">
    <source>
        <dbReference type="Proteomes" id="UP000499080"/>
    </source>
</evidence>
<proteinExistence type="predicted"/>
<accession>A0A4Y2BRN7</accession>
<dbReference type="EMBL" id="BGPR01084235">
    <property type="protein sequence ID" value="GBL94613.1"/>
    <property type="molecule type" value="Genomic_DNA"/>
</dbReference>
<dbReference type="Proteomes" id="UP000499080">
    <property type="component" value="Unassembled WGS sequence"/>
</dbReference>
<name>A0A4Y2BRN7_ARAVE</name>
<comment type="caution">
    <text evidence="1">The sequence shown here is derived from an EMBL/GenBank/DDBJ whole genome shotgun (WGS) entry which is preliminary data.</text>
</comment>
<keyword evidence="2" id="KW-1185">Reference proteome</keyword>